<dbReference type="InterPro" id="IPR052006">
    <property type="entry name" value="MLP-like"/>
</dbReference>
<dbReference type="EMBL" id="JAYMYQ010000011">
    <property type="protein sequence ID" value="KAK7304542.1"/>
    <property type="molecule type" value="Genomic_DNA"/>
</dbReference>
<comment type="caution">
    <text evidence="4">The sequence shown here is derived from an EMBL/GenBank/DDBJ whole genome shotgun (WGS) entry which is preliminary data.</text>
</comment>
<dbReference type="AlphaFoldDB" id="A0AAN9JSS5"/>
<dbReference type="InterPro" id="IPR000916">
    <property type="entry name" value="Bet_v_I/MLP"/>
</dbReference>
<dbReference type="PANTHER" id="PTHR31338">
    <property type="entry name" value="POLYKETIDE CYCLASE/DEHYDRASE AND LIPID TRANSPORT SUPERFAMILY PROTEIN"/>
    <property type="match status" value="1"/>
</dbReference>
<feature type="chain" id="PRO_5042845554" description="Bet v I/Major latex protein domain-containing protein" evidence="2">
    <location>
        <begin position="18"/>
        <end position="165"/>
    </location>
</feature>
<feature type="domain" description="Bet v I/Major latex protein" evidence="3">
    <location>
        <begin position="15"/>
        <end position="165"/>
    </location>
</feature>
<dbReference type="PANTHER" id="PTHR31338:SF16">
    <property type="entry name" value="POLYKETIDE CYCLASE_DEHYDRASE AND LIPID TRANSPORT SUPERFAMILY PROTEIN"/>
    <property type="match status" value="1"/>
</dbReference>
<proteinExistence type="inferred from homology"/>
<feature type="signal peptide" evidence="2">
    <location>
        <begin position="1"/>
        <end position="17"/>
    </location>
</feature>
<sequence>MCLIFSVWFLNSDMALSGKVSTELEIQATAAKFFNLFVERLHHFQNILDTIHETKLHEGDDWHDTRSVKHWTYTIDGKVTTCKEKIEVVDVEKKLITFKLFDGDVGKQYKVLKFHLQVNDKDGGGSVVKWTYEYEKVNEDVAAPYSYLEFGAKATKDIDAHLLQA</sequence>
<comment type="similarity">
    <text evidence="1">Belongs to the MLP family.</text>
</comment>
<evidence type="ECO:0000259" key="3">
    <source>
        <dbReference type="SMART" id="SM01037"/>
    </source>
</evidence>
<dbReference type="InterPro" id="IPR023393">
    <property type="entry name" value="START-like_dom_sf"/>
</dbReference>
<keyword evidence="2" id="KW-0732">Signal</keyword>
<accession>A0AAN9JSS5</accession>
<evidence type="ECO:0000313" key="4">
    <source>
        <dbReference type="EMBL" id="KAK7304542.1"/>
    </source>
</evidence>
<evidence type="ECO:0000256" key="1">
    <source>
        <dbReference type="ARBA" id="ARBA00038242"/>
    </source>
</evidence>
<organism evidence="4 5">
    <name type="scientific">Canavalia gladiata</name>
    <name type="common">Sword bean</name>
    <name type="synonym">Dolichos gladiatus</name>
    <dbReference type="NCBI Taxonomy" id="3824"/>
    <lineage>
        <taxon>Eukaryota</taxon>
        <taxon>Viridiplantae</taxon>
        <taxon>Streptophyta</taxon>
        <taxon>Embryophyta</taxon>
        <taxon>Tracheophyta</taxon>
        <taxon>Spermatophyta</taxon>
        <taxon>Magnoliopsida</taxon>
        <taxon>eudicotyledons</taxon>
        <taxon>Gunneridae</taxon>
        <taxon>Pentapetalae</taxon>
        <taxon>rosids</taxon>
        <taxon>fabids</taxon>
        <taxon>Fabales</taxon>
        <taxon>Fabaceae</taxon>
        <taxon>Papilionoideae</taxon>
        <taxon>50 kb inversion clade</taxon>
        <taxon>NPAAA clade</taxon>
        <taxon>indigoferoid/millettioid clade</taxon>
        <taxon>Phaseoleae</taxon>
        <taxon>Canavalia</taxon>
    </lineage>
</organism>
<dbReference type="SMART" id="SM01037">
    <property type="entry name" value="Bet_v_1"/>
    <property type="match status" value="1"/>
</dbReference>
<dbReference type="SUPFAM" id="SSF55961">
    <property type="entry name" value="Bet v1-like"/>
    <property type="match status" value="1"/>
</dbReference>
<dbReference type="CDD" id="cd07816">
    <property type="entry name" value="Bet_v1-like"/>
    <property type="match status" value="1"/>
</dbReference>
<dbReference type="Proteomes" id="UP001367508">
    <property type="component" value="Unassembled WGS sequence"/>
</dbReference>
<keyword evidence="5" id="KW-1185">Reference proteome</keyword>
<dbReference type="Pfam" id="PF00407">
    <property type="entry name" value="Bet_v_1"/>
    <property type="match status" value="1"/>
</dbReference>
<evidence type="ECO:0000313" key="5">
    <source>
        <dbReference type="Proteomes" id="UP001367508"/>
    </source>
</evidence>
<dbReference type="Gene3D" id="3.30.530.20">
    <property type="match status" value="1"/>
</dbReference>
<dbReference type="GO" id="GO:0006952">
    <property type="term" value="P:defense response"/>
    <property type="evidence" value="ECO:0007669"/>
    <property type="project" value="InterPro"/>
</dbReference>
<gene>
    <name evidence="4" type="ORF">VNO77_42423</name>
</gene>
<protein>
    <recommendedName>
        <fullName evidence="3">Bet v I/Major latex protein domain-containing protein</fullName>
    </recommendedName>
</protein>
<evidence type="ECO:0000256" key="2">
    <source>
        <dbReference type="SAM" id="SignalP"/>
    </source>
</evidence>
<reference evidence="4 5" key="1">
    <citation type="submission" date="2024-01" db="EMBL/GenBank/DDBJ databases">
        <title>The genomes of 5 underutilized Papilionoideae crops provide insights into root nodulation and disease resistanc.</title>
        <authorList>
            <person name="Jiang F."/>
        </authorList>
    </citation>
    <scope>NUCLEOTIDE SEQUENCE [LARGE SCALE GENOMIC DNA]</scope>
    <source>
        <strain evidence="4">LVBAO_FW01</strain>
        <tissue evidence="4">Leaves</tissue>
    </source>
</reference>
<name>A0AAN9JSS5_CANGL</name>